<evidence type="ECO:0000259" key="8">
    <source>
        <dbReference type="Pfam" id="PF01435"/>
    </source>
</evidence>
<keyword evidence="7" id="KW-1133">Transmembrane helix</keyword>
<dbReference type="PANTHER" id="PTHR34978">
    <property type="entry name" value="POSSIBLE SENSOR-TRANSDUCER PROTEIN BLAR"/>
    <property type="match status" value="1"/>
</dbReference>
<dbReference type="EMBL" id="JBHUEA010000020">
    <property type="protein sequence ID" value="MFD1722392.1"/>
    <property type="molecule type" value="Genomic_DNA"/>
</dbReference>
<dbReference type="Pfam" id="PF01435">
    <property type="entry name" value="Peptidase_M48"/>
    <property type="match status" value="1"/>
</dbReference>
<evidence type="ECO:0000256" key="2">
    <source>
        <dbReference type="ARBA" id="ARBA00022723"/>
    </source>
</evidence>
<feature type="transmembrane region" description="Helical" evidence="7">
    <location>
        <begin position="89"/>
        <end position="111"/>
    </location>
</feature>
<keyword evidence="4 6" id="KW-0862">Zinc</keyword>
<organism evidence="9 10">
    <name type="scientific">Amnibacterium endophyticum</name>
    <dbReference type="NCBI Taxonomy" id="2109337"/>
    <lineage>
        <taxon>Bacteria</taxon>
        <taxon>Bacillati</taxon>
        <taxon>Actinomycetota</taxon>
        <taxon>Actinomycetes</taxon>
        <taxon>Micrococcales</taxon>
        <taxon>Microbacteriaceae</taxon>
        <taxon>Amnibacterium</taxon>
    </lineage>
</organism>
<evidence type="ECO:0000256" key="5">
    <source>
        <dbReference type="ARBA" id="ARBA00023049"/>
    </source>
</evidence>
<evidence type="ECO:0000256" key="7">
    <source>
        <dbReference type="SAM" id="Phobius"/>
    </source>
</evidence>
<keyword evidence="7" id="KW-0472">Membrane</keyword>
<comment type="similarity">
    <text evidence="6">Belongs to the peptidase M48 family.</text>
</comment>
<name>A0ABW4LH35_9MICO</name>
<keyword evidence="7" id="KW-0812">Transmembrane</keyword>
<protein>
    <submittedName>
        <fullName evidence="9">M56 family metallopeptidase</fullName>
    </submittedName>
</protein>
<evidence type="ECO:0000313" key="10">
    <source>
        <dbReference type="Proteomes" id="UP001597347"/>
    </source>
</evidence>
<keyword evidence="5 6" id="KW-0482">Metalloprotease</keyword>
<accession>A0ABW4LH35</accession>
<comment type="cofactor">
    <cofactor evidence="6">
        <name>Zn(2+)</name>
        <dbReference type="ChEBI" id="CHEBI:29105"/>
    </cofactor>
    <text evidence="6">Binds 1 zinc ion per subunit.</text>
</comment>
<gene>
    <name evidence="9" type="ORF">ACFSBI_12610</name>
</gene>
<comment type="caution">
    <text evidence="9">The sequence shown here is derived from an EMBL/GenBank/DDBJ whole genome shotgun (WGS) entry which is preliminary data.</text>
</comment>
<sequence length="314" mass="32780">MLLASALLGLLAVALAWPVPLALARARWVDVAPVEALVLWQAIALAGVLSLIGALLTAGLAPYGDHLLQAASVLVQSVVVGALPSGASLLSLVGVSAALLLGAHLLLNLLVTGVQVQQQRQRHLDLLLLLSTPLPDVPRTRLLDTPAPVAYCLPGSAQRVTVLSAGLLELLAPEEVDAVVLHERAHLRQHHDVVLVAFRAWRVALPWFPVANRAQDAVGLLIEMVADDRARTTAATTTLAHAIGVVAAGTRGDTAPRPPALPAADPVSLQRRISRLEQPGRTLSPLFRYGVGAGAVGLVVVPTVLLLLPALLGE</sequence>
<proteinExistence type="inferred from homology"/>
<keyword evidence="3 6" id="KW-0378">Hydrolase</keyword>
<dbReference type="Proteomes" id="UP001597347">
    <property type="component" value="Unassembled WGS sequence"/>
</dbReference>
<evidence type="ECO:0000256" key="4">
    <source>
        <dbReference type="ARBA" id="ARBA00022833"/>
    </source>
</evidence>
<dbReference type="CDD" id="cd07326">
    <property type="entry name" value="M56_BlaR1_MecR1_like"/>
    <property type="match status" value="1"/>
</dbReference>
<dbReference type="PANTHER" id="PTHR34978:SF3">
    <property type="entry name" value="SLR0241 PROTEIN"/>
    <property type="match status" value="1"/>
</dbReference>
<keyword evidence="2" id="KW-0479">Metal-binding</keyword>
<feature type="transmembrane region" description="Helical" evidence="7">
    <location>
        <begin position="40"/>
        <end position="60"/>
    </location>
</feature>
<evidence type="ECO:0000256" key="1">
    <source>
        <dbReference type="ARBA" id="ARBA00022670"/>
    </source>
</evidence>
<dbReference type="InterPro" id="IPR052173">
    <property type="entry name" value="Beta-lactam_resp_regulator"/>
</dbReference>
<feature type="transmembrane region" description="Helical" evidence="7">
    <location>
        <begin position="286"/>
        <end position="312"/>
    </location>
</feature>
<keyword evidence="10" id="KW-1185">Reference proteome</keyword>
<dbReference type="InterPro" id="IPR001915">
    <property type="entry name" value="Peptidase_M48"/>
</dbReference>
<keyword evidence="1 6" id="KW-0645">Protease</keyword>
<dbReference type="RefSeq" id="WP_377935453.1">
    <property type="nucleotide sequence ID" value="NZ_JBHUEA010000020.1"/>
</dbReference>
<evidence type="ECO:0000256" key="3">
    <source>
        <dbReference type="ARBA" id="ARBA00022801"/>
    </source>
</evidence>
<feature type="domain" description="Peptidase M48" evidence="8">
    <location>
        <begin position="141"/>
        <end position="198"/>
    </location>
</feature>
<evidence type="ECO:0000256" key="6">
    <source>
        <dbReference type="RuleBase" id="RU003983"/>
    </source>
</evidence>
<reference evidence="10" key="1">
    <citation type="journal article" date="2019" name="Int. J. Syst. Evol. Microbiol.">
        <title>The Global Catalogue of Microorganisms (GCM) 10K type strain sequencing project: providing services to taxonomists for standard genome sequencing and annotation.</title>
        <authorList>
            <consortium name="The Broad Institute Genomics Platform"/>
            <consortium name="The Broad Institute Genome Sequencing Center for Infectious Disease"/>
            <person name="Wu L."/>
            <person name="Ma J."/>
        </authorList>
    </citation>
    <scope>NUCLEOTIDE SEQUENCE [LARGE SCALE GENOMIC DNA]</scope>
    <source>
        <strain evidence="10">CGMCC 1.12471</strain>
    </source>
</reference>
<dbReference type="Gene3D" id="3.30.2010.10">
    <property type="entry name" value="Metalloproteases ('zincins'), catalytic domain"/>
    <property type="match status" value="1"/>
</dbReference>
<evidence type="ECO:0000313" key="9">
    <source>
        <dbReference type="EMBL" id="MFD1722392.1"/>
    </source>
</evidence>